<dbReference type="EMBL" id="PVNP01000192">
    <property type="protein sequence ID" value="PRO72113.1"/>
    <property type="molecule type" value="Genomic_DNA"/>
</dbReference>
<dbReference type="AlphaFoldDB" id="A0A2S9V6R5"/>
<comment type="similarity">
    <text evidence="2">Belongs to the class-IV pyridoxal-phosphate-dependent aminotransferase family.</text>
</comment>
<proteinExistence type="inferred from homology"/>
<evidence type="ECO:0000256" key="3">
    <source>
        <dbReference type="ARBA" id="ARBA00011738"/>
    </source>
</evidence>
<dbReference type="InterPro" id="IPR036038">
    <property type="entry name" value="Aminotransferase-like"/>
</dbReference>
<evidence type="ECO:0000313" key="12">
    <source>
        <dbReference type="Proteomes" id="UP000238949"/>
    </source>
</evidence>
<sequence>MTDPNGLAPLKQFALNDRLANYGDGTFTTMHVSDGKVALLNRHINRLVNDSQALGLTVEAEVIRQVIAAALPERNEGVLKVLIGAGQGGRGYARLAEPNINVAVSWHDVPAVYQSWQQQGIHVGTVPVSLARQPLLAGLKHANRLEQIFIKQALAHTDFDDAIVTDTEQNIIEASAANLFWLVGGQWFTSSLALAGVNGVMRQFILDNCPDIHIIEQQLTEIAHVDAMFLSNALMQIVPVKTLTLGESKRELAIAPVLSLHKSLAQAYVGEYGAA</sequence>
<dbReference type="EC" id="4.1.3.38" evidence="8 10"/>
<name>A0A2S9V6R5_9ALTE</name>
<evidence type="ECO:0000313" key="11">
    <source>
        <dbReference type="EMBL" id="PRO72113.1"/>
    </source>
</evidence>
<keyword evidence="12" id="KW-1185">Reference proteome</keyword>
<dbReference type="OrthoDB" id="9805628at2"/>
<dbReference type="NCBIfam" id="TIGR03461">
    <property type="entry name" value="pabC_Proteo"/>
    <property type="match status" value="1"/>
</dbReference>
<keyword evidence="4" id="KW-0663">Pyridoxal phosphate</keyword>
<dbReference type="Pfam" id="PF01063">
    <property type="entry name" value="Aminotran_4"/>
    <property type="match status" value="1"/>
</dbReference>
<evidence type="ECO:0000256" key="1">
    <source>
        <dbReference type="ARBA" id="ARBA00001933"/>
    </source>
</evidence>
<keyword evidence="6 11" id="KW-0456">Lyase</keyword>
<dbReference type="GO" id="GO:0008696">
    <property type="term" value="F:4-amino-4-deoxychorismate lyase activity"/>
    <property type="evidence" value="ECO:0007669"/>
    <property type="project" value="UniProtKB-UniRule"/>
</dbReference>
<keyword evidence="5" id="KW-0289">Folate biosynthesis</keyword>
<gene>
    <name evidence="11" type="primary">pabC</name>
    <name evidence="11" type="ORF">C6Y40_18190</name>
</gene>
<dbReference type="PANTHER" id="PTHR42743">
    <property type="entry name" value="AMINO-ACID AMINOTRANSFERASE"/>
    <property type="match status" value="1"/>
</dbReference>
<dbReference type="InterPro" id="IPR050571">
    <property type="entry name" value="Class-IV_PLP-Dep_Aminotrnsfr"/>
</dbReference>
<reference evidence="12" key="1">
    <citation type="journal article" date="2020" name="Int. J. Syst. Evol. Microbiol.">
        <title>Alteromonas alba sp. nov., a marine bacterium isolated from the seawater of the West Pacific Ocean.</title>
        <authorList>
            <person name="Sun C."/>
            <person name="Wu Y.-H."/>
            <person name="Xamxidin M."/>
            <person name="Cheng H."/>
            <person name="Xu X.-W."/>
        </authorList>
    </citation>
    <scope>NUCLEOTIDE SEQUENCE [LARGE SCALE GENOMIC DNA]</scope>
    <source>
        <strain evidence="12">190</strain>
    </source>
</reference>
<dbReference type="InterPro" id="IPR001544">
    <property type="entry name" value="Aminotrans_IV"/>
</dbReference>
<dbReference type="PANTHER" id="PTHR42743:SF2">
    <property type="entry name" value="AMINODEOXYCHORISMATE LYASE"/>
    <property type="match status" value="1"/>
</dbReference>
<evidence type="ECO:0000256" key="2">
    <source>
        <dbReference type="ARBA" id="ARBA00009320"/>
    </source>
</evidence>
<dbReference type="GO" id="GO:0046656">
    <property type="term" value="P:folic acid biosynthetic process"/>
    <property type="evidence" value="ECO:0007669"/>
    <property type="project" value="UniProtKB-KW"/>
</dbReference>
<comment type="subunit">
    <text evidence="3">Homodimer.</text>
</comment>
<dbReference type="RefSeq" id="WP_105935827.1">
    <property type="nucleotide sequence ID" value="NZ_PVNP01000192.1"/>
</dbReference>
<dbReference type="SUPFAM" id="SSF56752">
    <property type="entry name" value="D-aminoacid aminotransferase-like PLP-dependent enzymes"/>
    <property type="match status" value="1"/>
</dbReference>
<protein>
    <recommendedName>
        <fullName evidence="8 10">Aminodeoxychorismate lyase</fullName>
        <ecNumber evidence="8 10">4.1.3.38</ecNumber>
    </recommendedName>
</protein>
<evidence type="ECO:0000256" key="7">
    <source>
        <dbReference type="ARBA" id="ARBA00035633"/>
    </source>
</evidence>
<evidence type="ECO:0000256" key="6">
    <source>
        <dbReference type="ARBA" id="ARBA00023239"/>
    </source>
</evidence>
<evidence type="ECO:0000256" key="8">
    <source>
        <dbReference type="ARBA" id="ARBA00035676"/>
    </source>
</evidence>
<evidence type="ECO:0000256" key="9">
    <source>
        <dbReference type="ARBA" id="ARBA00049529"/>
    </source>
</evidence>
<dbReference type="GO" id="GO:0030170">
    <property type="term" value="F:pyridoxal phosphate binding"/>
    <property type="evidence" value="ECO:0007669"/>
    <property type="project" value="InterPro"/>
</dbReference>
<evidence type="ECO:0000256" key="4">
    <source>
        <dbReference type="ARBA" id="ARBA00022898"/>
    </source>
</evidence>
<dbReference type="GO" id="GO:0008153">
    <property type="term" value="P:4-aminobenzoate biosynthetic process"/>
    <property type="evidence" value="ECO:0007669"/>
    <property type="project" value="UniProtKB-UniRule"/>
</dbReference>
<dbReference type="Proteomes" id="UP000238949">
    <property type="component" value="Unassembled WGS sequence"/>
</dbReference>
<evidence type="ECO:0000256" key="10">
    <source>
        <dbReference type="NCBIfam" id="TIGR03461"/>
    </source>
</evidence>
<evidence type="ECO:0000256" key="5">
    <source>
        <dbReference type="ARBA" id="ARBA00022909"/>
    </source>
</evidence>
<comment type="catalytic activity">
    <reaction evidence="9">
        <text>4-amino-4-deoxychorismate = 4-aminobenzoate + pyruvate + H(+)</text>
        <dbReference type="Rhea" id="RHEA:16201"/>
        <dbReference type="ChEBI" id="CHEBI:15361"/>
        <dbReference type="ChEBI" id="CHEBI:15378"/>
        <dbReference type="ChEBI" id="CHEBI:17836"/>
        <dbReference type="ChEBI" id="CHEBI:58406"/>
        <dbReference type="EC" id="4.1.3.38"/>
    </reaction>
</comment>
<comment type="pathway">
    <text evidence="7">Cofactor biosynthesis; tetrahydrofolate biosynthesis; 4-aminobenzoate from chorismate: step 2/2.</text>
</comment>
<comment type="caution">
    <text evidence="11">The sequence shown here is derived from an EMBL/GenBank/DDBJ whole genome shotgun (WGS) entry which is preliminary data.</text>
</comment>
<comment type="cofactor">
    <cofactor evidence="1">
        <name>pyridoxal 5'-phosphate</name>
        <dbReference type="ChEBI" id="CHEBI:597326"/>
    </cofactor>
</comment>
<dbReference type="InterPro" id="IPR043132">
    <property type="entry name" value="BCAT-like_C"/>
</dbReference>
<dbReference type="Gene3D" id="3.30.470.10">
    <property type="match status" value="1"/>
</dbReference>
<organism evidence="11 12">
    <name type="scientific">Alteromonas alba</name>
    <dbReference type="NCBI Taxonomy" id="2079529"/>
    <lineage>
        <taxon>Bacteria</taxon>
        <taxon>Pseudomonadati</taxon>
        <taxon>Pseudomonadota</taxon>
        <taxon>Gammaproteobacteria</taxon>
        <taxon>Alteromonadales</taxon>
        <taxon>Alteromonadaceae</taxon>
        <taxon>Alteromonas/Salinimonas group</taxon>
        <taxon>Alteromonas</taxon>
    </lineage>
</organism>
<dbReference type="InterPro" id="IPR017824">
    <property type="entry name" value="Aminodeoxychorismate_lyase_IV"/>
</dbReference>
<dbReference type="Gene3D" id="3.20.10.10">
    <property type="entry name" value="D-amino Acid Aminotransferase, subunit A, domain 2"/>
    <property type="match status" value="1"/>
</dbReference>
<dbReference type="InterPro" id="IPR043131">
    <property type="entry name" value="BCAT-like_N"/>
</dbReference>
<accession>A0A2S9V6R5</accession>
<dbReference type="GO" id="GO:0005829">
    <property type="term" value="C:cytosol"/>
    <property type="evidence" value="ECO:0007669"/>
    <property type="project" value="TreeGrafter"/>
</dbReference>